<reference evidence="1" key="1">
    <citation type="submission" date="2022-10" db="EMBL/GenBank/DDBJ databases">
        <title>Genome sequences of endogenous nimaviruses in decapod crustaceans.</title>
        <authorList>
            <person name="Kawato S."/>
            <person name="Nozaki R."/>
            <person name="Kondo H."/>
            <person name="Hirono I."/>
        </authorList>
    </citation>
    <scope>NUCLEOTIDE SEQUENCE</scope>
    <source>
        <strain evidence="1">Okinawa2016</strain>
    </source>
</reference>
<evidence type="ECO:0000313" key="1">
    <source>
        <dbReference type="EMBL" id="BDT62468.1"/>
    </source>
</evidence>
<proteinExistence type="predicted"/>
<sequence length="169" mass="18833">MTTPSLVVTESESDAASDRVRHWLESVGGPLAVIINIYGPLCRDRTAREFSTDVMRKLVQQTSPGLSILSLYTMDETLGSVRRVTFSADGVLSPCKASIRDGEDSLKYLEHRRVICESLKLLVSTTNYGSALVIIFTPWDRATTTVEDSEDTDTIFRSMYNRLLGSFFP</sequence>
<protein>
    <submittedName>
        <fullName evidence="1">Uncharacterized protein</fullName>
    </submittedName>
</protein>
<name>A0A9C7BHZ8_9VIRU</name>
<organism evidence="1">
    <name type="scientific">Melicertus latisulcatus pemonivirus</name>
    <dbReference type="NCBI Taxonomy" id="2984278"/>
    <lineage>
        <taxon>Viruses</taxon>
        <taxon>Viruses incertae sedis</taxon>
        <taxon>Naldaviricetes</taxon>
        <taxon>Nimaviridae</taxon>
    </lineage>
</organism>
<dbReference type="EMBL" id="LC738875">
    <property type="protein sequence ID" value="BDT62468.1"/>
    <property type="molecule type" value="Genomic_DNA"/>
</dbReference>
<accession>A0A9C7BHZ8</accession>